<dbReference type="Gene3D" id="3.40.50.1820">
    <property type="entry name" value="alpha/beta hydrolase"/>
    <property type="match status" value="1"/>
</dbReference>
<dbReference type="EMBL" id="CP073355">
    <property type="protein sequence ID" value="URA10832.1"/>
    <property type="molecule type" value="Genomic_DNA"/>
</dbReference>
<dbReference type="InterPro" id="IPR051044">
    <property type="entry name" value="MAG_DAG_Lipase"/>
</dbReference>
<reference evidence="2" key="2">
    <citation type="submission" date="2022-06" db="EMBL/GenBank/DDBJ databases">
        <title>Thermospira aquatica gen. nov., sp. nov.</title>
        <authorList>
            <person name="Ben Ali Gam Z."/>
            <person name="Labat M."/>
        </authorList>
    </citation>
    <scope>NUCLEOTIDE SEQUENCE</scope>
    <source>
        <strain evidence="2">F1F22</strain>
    </source>
</reference>
<reference evidence="2" key="1">
    <citation type="submission" date="2021-04" db="EMBL/GenBank/DDBJ databases">
        <authorList>
            <person name="Postec A."/>
        </authorList>
    </citation>
    <scope>NUCLEOTIDE SEQUENCE</scope>
    <source>
        <strain evidence="2">F1F22</strain>
    </source>
</reference>
<dbReference type="PANTHER" id="PTHR11614">
    <property type="entry name" value="PHOSPHOLIPASE-RELATED"/>
    <property type="match status" value="1"/>
</dbReference>
<dbReference type="RefSeq" id="WP_271435959.1">
    <property type="nucleotide sequence ID" value="NZ_CP073355.1"/>
</dbReference>
<dbReference type="Pfam" id="PF12146">
    <property type="entry name" value="Hydrolase_4"/>
    <property type="match status" value="1"/>
</dbReference>
<dbReference type="SUPFAM" id="SSF53474">
    <property type="entry name" value="alpha/beta-Hydrolases"/>
    <property type="match status" value="1"/>
</dbReference>
<sequence>MKYLFIFFVCILLSHGYADYHTWTNLAHQANGTSNTREVMRDYLMFYRILWDDISYKNYIVPWGETNKVLVLVMQPPHPHATIVFIHGYLDHVGNFGEFYRFFLKRGYSIVAFDLPGHGLSSGLRTGIEDFSDYAQALESVLRKVPEIPKSFFAMGFSTGCSVWIEYLHTHRRTHRIQKLALAAPLVRVVNWNMAVMGYNLLSGFITELPRTQTRTTSDKTFLDFIYNQDPLQEKKAHLSWFQAARNWHERVIRYPSVGELPVLIVQGRDDSVVDWRYNLPVLEKLFPRLQIRMYPGNHHILMETNRDQVYQDIFSFLEDV</sequence>
<dbReference type="GO" id="GO:0016787">
    <property type="term" value="F:hydrolase activity"/>
    <property type="evidence" value="ECO:0007669"/>
    <property type="project" value="UniProtKB-KW"/>
</dbReference>
<dbReference type="InterPro" id="IPR022742">
    <property type="entry name" value="Hydrolase_4"/>
</dbReference>
<evidence type="ECO:0000259" key="1">
    <source>
        <dbReference type="Pfam" id="PF12146"/>
    </source>
</evidence>
<evidence type="ECO:0000313" key="3">
    <source>
        <dbReference type="Proteomes" id="UP001056539"/>
    </source>
</evidence>
<dbReference type="KEGG" id="taqu:KDW03_03230"/>
<protein>
    <submittedName>
        <fullName evidence="2">Alpha/beta hydrolase</fullName>
    </submittedName>
</protein>
<keyword evidence="3" id="KW-1185">Reference proteome</keyword>
<evidence type="ECO:0000313" key="2">
    <source>
        <dbReference type="EMBL" id="URA10832.1"/>
    </source>
</evidence>
<name>A0AAX3BET9_9SPIR</name>
<dbReference type="InterPro" id="IPR000073">
    <property type="entry name" value="AB_hydrolase_1"/>
</dbReference>
<proteinExistence type="predicted"/>
<feature type="domain" description="Serine aminopeptidase S33" evidence="1">
    <location>
        <begin position="78"/>
        <end position="304"/>
    </location>
</feature>
<dbReference type="PRINTS" id="PR00111">
    <property type="entry name" value="ABHYDROLASE"/>
</dbReference>
<gene>
    <name evidence="2" type="ORF">KDW03_03230</name>
</gene>
<dbReference type="Proteomes" id="UP001056539">
    <property type="component" value="Chromosome"/>
</dbReference>
<organism evidence="2 3">
    <name type="scientific">Thermospira aquatica</name>
    <dbReference type="NCBI Taxonomy" id="2828656"/>
    <lineage>
        <taxon>Bacteria</taxon>
        <taxon>Pseudomonadati</taxon>
        <taxon>Spirochaetota</taxon>
        <taxon>Spirochaetia</taxon>
        <taxon>Brevinematales</taxon>
        <taxon>Thermospiraceae</taxon>
        <taxon>Thermospira</taxon>
    </lineage>
</organism>
<keyword evidence="2" id="KW-0378">Hydrolase</keyword>
<dbReference type="AlphaFoldDB" id="A0AAX3BET9"/>
<dbReference type="InterPro" id="IPR029058">
    <property type="entry name" value="AB_hydrolase_fold"/>
</dbReference>
<accession>A0AAX3BET9</accession>